<dbReference type="RefSeq" id="WP_115326759.1">
    <property type="nucleotide sequence ID" value="NZ_JACKST010000147.1"/>
</dbReference>
<feature type="transmembrane region" description="Helical" evidence="7">
    <location>
        <begin position="220"/>
        <end position="239"/>
    </location>
</feature>
<dbReference type="Pfam" id="PF08817">
    <property type="entry name" value="YukD"/>
    <property type="match status" value="1"/>
</dbReference>
<feature type="transmembrane region" description="Helical" evidence="7">
    <location>
        <begin position="408"/>
        <end position="428"/>
    </location>
</feature>
<feature type="transmembrane region" description="Helical" evidence="7">
    <location>
        <begin position="370"/>
        <end position="387"/>
    </location>
</feature>
<evidence type="ECO:0000256" key="7">
    <source>
        <dbReference type="SAM" id="Phobius"/>
    </source>
</evidence>
<evidence type="ECO:0000256" key="2">
    <source>
        <dbReference type="ARBA" id="ARBA00006162"/>
    </source>
</evidence>
<keyword evidence="3" id="KW-1003">Cell membrane</keyword>
<keyword evidence="5 7" id="KW-1133">Transmembrane helix</keyword>
<gene>
    <name evidence="9" type="ORF">NCTC10742_01255</name>
</gene>
<feature type="transmembrane region" description="Helical" evidence="7">
    <location>
        <begin position="346"/>
        <end position="364"/>
    </location>
</feature>
<protein>
    <submittedName>
        <fullName evidence="9">Secretion protein snm4</fullName>
    </submittedName>
</protein>
<comment type="similarity">
    <text evidence="2">Belongs to the EccD/Snm4 family.</text>
</comment>
<evidence type="ECO:0000256" key="1">
    <source>
        <dbReference type="ARBA" id="ARBA00004651"/>
    </source>
</evidence>
<dbReference type="InterPro" id="IPR006707">
    <property type="entry name" value="T7SS_EccD"/>
</dbReference>
<keyword evidence="6 7" id="KW-0472">Membrane</keyword>
<keyword evidence="4 7" id="KW-0812">Transmembrane</keyword>
<sequence>MPDTLCRLTVHVVGADESAAVDLVLPAACPLGELMPSLVDTIFGDTAGQEHWQLTRVTGPPLNPALSLRDNDIGDGDMVMLTASRVPSPRISPTEACTAVALAGGNRESGHGATPWCIAGIIVAAVTLVRSGMVTPGGWHLWCAAALSGIAATMSVALGRADRRVSAVLNTAAVVFATATGLLAVPAAAWPAATLLAAASALAMSTLLARMCPGAADLPAFCAVASAVTAAAALSHLAAPRLTTAGAVLVVLSLAGLAVSPRITIALARLGPSRPAVDGEEAAAAHTLLTALVAGWSSSAALGAVVVAAATIVSGASAGLCAGLCVAVGVVLILRRNSHADGVRRLWLGTSGFIACAAAVPAVADAAPAQAFWLSVAVAGGCVAGALRAGRPEPSNPALRHGIQVLEYVALAAVIPLAFWVSGVYGLVRDASLL</sequence>
<evidence type="ECO:0000256" key="3">
    <source>
        <dbReference type="ARBA" id="ARBA00022475"/>
    </source>
</evidence>
<feature type="transmembrane region" description="Helical" evidence="7">
    <location>
        <begin position="288"/>
        <end position="310"/>
    </location>
</feature>
<comment type="subcellular location">
    <subcellularLocation>
        <location evidence="1">Cell membrane</location>
        <topology evidence="1">Multi-pass membrane protein</topology>
    </subcellularLocation>
</comment>
<evidence type="ECO:0000313" key="10">
    <source>
        <dbReference type="Proteomes" id="UP000254291"/>
    </source>
</evidence>
<name>A0A378SI47_9MYCO</name>
<dbReference type="AlphaFoldDB" id="A0A378SI47"/>
<dbReference type="Pfam" id="PF19053">
    <property type="entry name" value="EccD"/>
    <property type="match status" value="1"/>
</dbReference>
<evidence type="ECO:0000256" key="4">
    <source>
        <dbReference type="ARBA" id="ARBA00022692"/>
    </source>
</evidence>
<feature type="domain" description="EccD-like transmembrane" evidence="8">
    <location>
        <begin position="119"/>
        <end position="430"/>
    </location>
</feature>
<feature type="transmembrane region" description="Helical" evidence="7">
    <location>
        <begin position="165"/>
        <end position="184"/>
    </location>
</feature>
<feature type="transmembrane region" description="Helical" evidence="7">
    <location>
        <begin position="316"/>
        <end position="334"/>
    </location>
</feature>
<organism evidence="9 10">
    <name type="scientific">Mycolicibacterium gilvum</name>
    <dbReference type="NCBI Taxonomy" id="1804"/>
    <lineage>
        <taxon>Bacteria</taxon>
        <taxon>Bacillati</taxon>
        <taxon>Actinomycetota</taxon>
        <taxon>Actinomycetes</taxon>
        <taxon>Mycobacteriales</taxon>
        <taxon>Mycobacteriaceae</taxon>
        <taxon>Mycolicibacterium</taxon>
    </lineage>
</organism>
<evidence type="ECO:0000313" key="9">
    <source>
        <dbReference type="EMBL" id="STZ42045.1"/>
    </source>
</evidence>
<dbReference type="InterPro" id="IPR044049">
    <property type="entry name" value="EccD_transm"/>
</dbReference>
<feature type="transmembrane region" description="Helical" evidence="7">
    <location>
        <begin position="113"/>
        <end position="133"/>
    </location>
</feature>
<reference evidence="9 10" key="1">
    <citation type="submission" date="2018-06" db="EMBL/GenBank/DDBJ databases">
        <authorList>
            <consortium name="Pathogen Informatics"/>
            <person name="Doyle S."/>
        </authorList>
    </citation>
    <scope>NUCLEOTIDE SEQUENCE [LARGE SCALE GENOMIC DNA]</scope>
    <source>
        <strain evidence="9 10">NCTC10742</strain>
    </source>
</reference>
<dbReference type="EMBL" id="UGQM01000001">
    <property type="protein sequence ID" value="STZ42045.1"/>
    <property type="molecule type" value="Genomic_DNA"/>
</dbReference>
<evidence type="ECO:0000256" key="5">
    <source>
        <dbReference type="ARBA" id="ARBA00022989"/>
    </source>
</evidence>
<dbReference type="NCBIfam" id="TIGR03920">
    <property type="entry name" value="T7SS_EccD"/>
    <property type="match status" value="1"/>
</dbReference>
<accession>A0A378SI47</accession>
<dbReference type="InterPro" id="IPR024962">
    <property type="entry name" value="YukD-like"/>
</dbReference>
<dbReference type="GO" id="GO:0005886">
    <property type="term" value="C:plasma membrane"/>
    <property type="evidence" value="ECO:0007669"/>
    <property type="project" value="UniProtKB-SubCell"/>
</dbReference>
<dbReference type="Proteomes" id="UP000254291">
    <property type="component" value="Unassembled WGS sequence"/>
</dbReference>
<dbReference type="Gene3D" id="3.10.20.90">
    <property type="entry name" value="Phosphatidylinositol 3-kinase Catalytic Subunit, Chain A, domain 1"/>
    <property type="match status" value="1"/>
</dbReference>
<feature type="transmembrane region" description="Helical" evidence="7">
    <location>
        <begin position="245"/>
        <end position="268"/>
    </location>
</feature>
<evidence type="ECO:0000256" key="6">
    <source>
        <dbReference type="ARBA" id="ARBA00023136"/>
    </source>
</evidence>
<feature type="transmembrane region" description="Helical" evidence="7">
    <location>
        <begin position="139"/>
        <end position="158"/>
    </location>
</feature>
<evidence type="ECO:0000259" key="8">
    <source>
        <dbReference type="Pfam" id="PF19053"/>
    </source>
</evidence>
<proteinExistence type="inferred from homology"/>